<feature type="non-terminal residue" evidence="2">
    <location>
        <position position="256"/>
    </location>
</feature>
<feature type="region of interest" description="Disordered" evidence="1">
    <location>
        <begin position="68"/>
        <end position="95"/>
    </location>
</feature>
<gene>
    <name evidence="2" type="ORF">BB560_003445</name>
</gene>
<dbReference type="Proteomes" id="UP000245609">
    <property type="component" value="Unassembled WGS sequence"/>
</dbReference>
<proteinExistence type="predicted"/>
<protein>
    <submittedName>
        <fullName evidence="2">Uncharacterized protein</fullName>
    </submittedName>
</protein>
<evidence type="ECO:0000313" key="2">
    <source>
        <dbReference type="EMBL" id="PVV02111.1"/>
    </source>
</evidence>
<reference evidence="2 3" key="1">
    <citation type="journal article" date="2018" name="MBio">
        <title>Comparative Genomics Reveals the Core Gene Toolbox for the Fungus-Insect Symbiosis.</title>
        <authorList>
            <person name="Wang Y."/>
            <person name="Stata M."/>
            <person name="Wang W."/>
            <person name="Stajich J.E."/>
            <person name="White M.M."/>
            <person name="Moncalvo J.M."/>
        </authorList>
    </citation>
    <scope>NUCLEOTIDE SEQUENCE [LARGE SCALE GENOMIC DNA]</scope>
    <source>
        <strain evidence="2 3">SC-DP-2</strain>
    </source>
</reference>
<dbReference type="EMBL" id="MBFS01000608">
    <property type="protein sequence ID" value="PVV02111.1"/>
    <property type="molecule type" value="Genomic_DNA"/>
</dbReference>
<keyword evidence="3" id="KW-1185">Reference proteome</keyword>
<accession>A0A2T9ZBZ7</accession>
<evidence type="ECO:0000313" key="3">
    <source>
        <dbReference type="Proteomes" id="UP000245609"/>
    </source>
</evidence>
<feature type="non-terminal residue" evidence="2">
    <location>
        <position position="1"/>
    </location>
</feature>
<name>A0A2T9ZBZ7_9FUNG</name>
<dbReference type="AlphaFoldDB" id="A0A2T9ZBZ7"/>
<comment type="caution">
    <text evidence="2">The sequence shown here is derived from an EMBL/GenBank/DDBJ whole genome shotgun (WGS) entry which is preliminary data.</text>
</comment>
<dbReference type="OrthoDB" id="5585372at2759"/>
<sequence>SRQESKETRSPLAQSRDRYSPYMKELETGRFMNGIRVVRTLILDRIKCPPTPLNQCPELRKTKLVAARNRTSDLPDSGRPYEPKGYNDSPTSKTKVSYKTKAKMMVFKRLDIKYELKEKPPEMQLSQSKFYSLCPKNYRKPQKRTDVCNICAAREKIKKYSMAKGIENANLEQIMQLRVATEGFQVCKNLALEKRRNFKDQIAGLSVKSIIIIADFKENFKIGGGPIETTRDFYQKSQISDLCFCVLSKSGDQTQR</sequence>
<evidence type="ECO:0000256" key="1">
    <source>
        <dbReference type="SAM" id="MobiDB-lite"/>
    </source>
</evidence>
<organism evidence="2 3">
    <name type="scientific">Smittium megazygosporum</name>
    <dbReference type="NCBI Taxonomy" id="133381"/>
    <lineage>
        <taxon>Eukaryota</taxon>
        <taxon>Fungi</taxon>
        <taxon>Fungi incertae sedis</taxon>
        <taxon>Zoopagomycota</taxon>
        <taxon>Kickxellomycotina</taxon>
        <taxon>Harpellomycetes</taxon>
        <taxon>Harpellales</taxon>
        <taxon>Legeriomycetaceae</taxon>
        <taxon>Smittium</taxon>
    </lineage>
</organism>